<dbReference type="Proteomes" id="UP001595945">
    <property type="component" value="Unassembled WGS sequence"/>
</dbReference>
<dbReference type="GeneID" id="73044758"/>
<feature type="transmembrane region" description="Helical" evidence="1">
    <location>
        <begin position="87"/>
        <end position="107"/>
    </location>
</feature>
<evidence type="ECO:0000313" key="3">
    <source>
        <dbReference type="Proteomes" id="UP001595945"/>
    </source>
</evidence>
<feature type="transmembrane region" description="Helical" evidence="1">
    <location>
        <begin position="35"/>
        <end position="55"/>
    </location>
</feature>
<protein>
    <submittedName>
        <fullName evidence="2">Uncharacterized protein</fullName>
    </submittedName>
</protein>
<name>A0ABD5Q2X2_9EURY</name>
<feature type="transmembrane region" description="Helical" evidence="1">
    <location>
        <begin position="12"/>
        <end position="30"/>
    </location>
</feature>
<keyword evidence="1" id="KW-1133">Transmembrane helix</keyword>
<proteinExistence type="predicted"/>
<keyword evidence="1" id="KW-0812">Transmembrane</keyword>
<sequence length="195" mass="20435">MGVLESLTDDGGGVSWLLVGVLALAVLENLVDGDLVWTAFLVATLVVLVLPAVVLRDPDAMLPPTVTALAVLPGVTRAVGPAWVTEYATYVGVAAVSLAVVAELTLFTEAELSPRFADAMVVLTTMAAIGAWAVLQFYSDRYLGTELLGSKRAVNWEFVRATVAGVVAAVVFELYFESETSSDANLADLPEGDCG</sequence>
<evidence type="ECO:0000256" key="1">
    <source>
        <dbReference type="SAM" id="Phobius"/>
    </source>
</evidence>
<evidence type="ECO:0000313" key="2">
    <source>
        <dbReference type="EMBL" id="MFC4824556.1"/>
    </source>
</evidence>
<accession>A0ABD5Q2X2</accession>
<dbReference type="EMBL" id="JBHSHT010000001">
    <property type="protein sequence ID" value="MFC4824556.1"/>
    <property type="molecule type" value="Genomic_DNA"/>
</dbReference>
<dbReference type="RefSeq" id="WP_254269710.1">
    <property type="nucleotide sequence ID" value="NZ_CP100400.1"/>
</dbReference>
<organism evidence="2 3">
    <name type="scientific">Halorussus aquaticus</name>
    <dbReference type="NCBI Taxonomy" id="2953748"/>
    <lineage>
        <taxon>Archaea</taxon>
        <taxon>Methanobacteriati</taxon>
        <taxon>Methanobacteriota</taxon>
        <taxon>Stenosarchaea group</taxon>
        <taxon>Halobacteria</taxon>
        <taxon>Halobacteriales</taxon>
        <taxon>Haladaptataceae</taxon>
        <taxon>Halorussus</taxon>
    </lineage>
</organism>
<gene>
    <name evidence="2" type="ORF">ACFO9K_09785</name>
</gene>
<reference evidence="2 3" key="1">
    <citation type="journal article" date="2019" name="Int. J. Syst. Evol. Microbiol.">
        <title>The Global Catalogue of Microorganisms (GCM) 10K type strain sequencing project: providing services to taxonomists for standard genome sequencing and annotation.</title>
        <authorList>
            <consortium name="The Broad Institute Genomics Platform"/>
            <consortium name="The Broad Institute Genome Sequencing Center for Infectious Disease"/>
            <person name="Wu L."/>
            <person name="Ma J."/>
        </authorList>
    </citation>
    <scope>NUCLEOTIDE SEQUENCE [LARGE SCALE GENOMIC DNA]</scope>
    <source>
        <strain evidence="2 3">XZYJ18</strain>
    </source>
</reference>
<keyword evidence="3" id="KW-1185">Reference proteome</keyword>
<keyword evidence="1" id="KW-0472">Membrane</keyword>
<feature type="transmembrane region" description="Helical" evidence="1">
    <location>
        <begin position="119"/>
        <end position="138"/>
    </location>
</feature>
<dbReference type="AlphaFoldDB" id="A0ABD5Q2X2"/>
<comment type="caution">
    <text evidence="2">The sequence shown here is derived from an EMBL/GenBank/DDBJ whole genome shotgun (WGS) entry which is preliminary data.</text>
</comment>
<feature type="transmembrane region" description="Helical" evidence="1">
    <location>
        <begin position="158"/>
        <end position="176"/>
    </location>
</feature>